<evidence type="ECO:0000313" key="1">
    <source>
        <dbReference type="EMBL" id="SFC12674.1"/>
    </source>
</evidence>
<sequence>MSLEEEIAFYRFGQGVHSDVALLEAFSHLDEDKKREQLLDFSFLVRRTAPVDSDVEQALAGSSLGATYTPCFVLKKMGFRLKLDPVLSDEELENHYTFLLHLFKTAYQRQFSQERGNPAKWWFSDLSSQELVQDILTRHQALLVEIYDTPSFRSEFISLAKLWHDDKLAKQAMRQQPAPIHQDHFAFITYDEMVTSIIKMYDNKTMRAIDLLFTSVGKALSLRYGLSSEQARRLALEVIDRHMQETYGTGLFEK</sequence>
<proteinExistence type="predicted"/>
<keyword evidence="2" id="KW-1185">Reference proteome</keyword>
<dbReference type="AlphaFoldDB" id="A0A1I1GM40"/>
<protein>
    <submittedName>
        <fullName evidence="1">Uncharacterized protein</fullName>
    </submittedName>
</protein>
<dbReference type="RefSeq" id="WP_093822867.1">
    <property type="nucleotide sequence ID" value="NZ_FOLQ01000001.1"/>
</dbReference>
<dbReference type="Pfam" id="PF19383">
    <property type="entry name" value="DUF5958"/>
    <property type="match status" value="1"/>
</dbReference>
<dbReference type="OrthoDB" id="1376919at2"/>
<evidence type="ECO:0000313" key="2">
    <source>
        <dbReference type="Proteomes" id="UP000198598"/>
    </source>
</evidence>
<reference evidence="1 2" key="1">
    <citation type="submission" date="2016-10" db="EMBL/GenBank/DDBJ databases">
        <authorList>
            <person name="de Groot N.N."/>
        </authorList>
    </citation>
    <scope>NUCLEOTIDE SEQUENCE [LARGE SCALE GENOMIC DNA]</scope>
    <source>
        <strain evidence="1 2">DSM 26130</strain>
    </source>
</reference>
<dbReference type="EMBL" id="FOLQ01000001">
    <property type="protein sequence ID" value="SFC12674.1"/>
    <property type="molecule type" value="Genomic_DNA"/>
</dbReference>
<gene>
    <name evidence="1" type="ORF">SAMN05216167_101511</name>
</gene>
<dbReference type="InterPro" id="IPR046002">
    <property type="entry name" value="DUF5958"/>
</dbReference>
<dbReference type="STRING" id="662367.SAMN05216167_101511"/>
<name>A0A1I1GM40_9BACT</name>
<dbReference type="Proteomes" id="UP000198598">
    <property type="component" value="Unassembled WGS sequence"/>
</dbReference>
<accession>A0A1I1GM40</accession>
<organism evidence="1 2">
    <name type="scientific">Spirosoma endophyticum</name>
    <dbReference type="NCBI Taxonomy" id="662367"/>
    <lineage>
        <taxon>Bacteria</taxon>
        <taxon>Pseudomonadati</taxon>
        <taxon>Bacteroidota</taxon>
        <taxon>Cytophagia</taxon>
        <taxon>Cytophagales</taxon>
        <taxon>Cytophagaceae</taxon>
        <taxon>Spirosoma</taxon>
    </lineage>
</organism>